<comment type="caution">
    <text evidence="1">The sequence shown here is derived from an EMBL/GenBank/DDBJ whole genome shotgun (WGS) entry which is preliminary data.</text>
</comment>
<reference evidence="2" key="1">
    <citation type="journal article" date="2022" name="Mol. Ecol. Resour.">
        <title>The genomes of chicory, endive, great burdock and yacon provide insights into Asteraceae palaeo-polyploidization history and plant inulin production.</title>
        <authorList>
            <person name="Fan W."/>
            <person name="Wang S."/>
            <person name="Wang H."/>
            <person name="Wang A."/>
            <person name="Jiang F."/>
            <person name="Liu H."/>
            <person name="Zhao H."/>
            <person name="Xu D."/>
            <person name="Zhang Y."/>
        </authorList>
    </citation>
    <scope>NUCLEOTIDE SEQUENCE [LARGE SCALE GENOMIC DNA]</scope>
    <source>
        <strain evidence="2">cv. Niubang</strain>
    </source>
</reference>
<keyword evidence="2" id="KW-1185">Reference proteome</keyword>
<organism evidence="1 2">
    <name type="scientific">Arctium lappa</name>
    <name type="common">Greater burdock</name>
    <name type="synonym">Lappa major</name>
    <dbReference type="NCBI Taxonomy" id="4217"/>
    <lineage>
        <taxon>Eukaryota</taxon>
        <taxon>Viridiplantae</taxon>
        <taxon>Streptophyta</taxon>
        <taxon>Embryophyta</taxon>
        <taxon>Tracheophyta</taxon>
        <taxon>Spermatophyta</taxon>
        <taxon>Magnoliopsida</taxon>
        <taxon>eudicotyledons</taxon>
        <taxon>Gunneridae</taxon>
        <taxon>Pentapetalae</taxon>
        <taxon>asterids</taxon>
        <taxon>campanulids</taxon>
        <taxon>Asterales</taxon>
        <taxon>Asteraceae</taxon>
        <taxon>Carduoideae</taxon>
        <taxon>Cardueae</taxon>
        <taxon>Arctiinae</taxon>
        <taxon>Arctium</taxon>
    </lineage>
</organism>
<proteinExistence type="predicted"/>
<dbReference type="Proteomes" id="UP001055879">
    <property type="component" value="Linkage Group LG01"/>
</dbReference>
<evidence type="ECO:0000313" key="2">
    <source>
        <dbReference type="Proteomes" id="UP001055879"/>
    </source>
</evidence>
<accession>A0ACB9FMY2</accession>
<evidence type="ECO:0000313" key="1">
    <source>
        <dbReference type="EMBL" id="KAI3772158.1"/>
    </source>
</evidence>
<dbReference type="EMBL" id="CM042047">
    <property type="protein sequence ID" value="KAI3772158.1"/>
    <property type="molecule type" value="Genomic_DNA"/>
</dbReference>
<gene>
    <name evidence="1" type="ORF">L6452_03336</name>
</gene>
<sequence>MSPSSQVHNHIQFVQHRPDSSGPDSGLSLSPIQSHKSTNRTQASRYRLSSYELIEPRFHSLSLSPFPISQIEQLSGGVLNDD</sequence>
<name>A0ACB9FMY2_ARCLA</name>
<reference evidence="1 2" key="2">
    <citation type="journal article" date="2022" name="Mol. Ecol. Resour.">
        <title>The genomes of chicory, endive, great burdock and yacon provide insights into Asteraceae paleo-polyploidization history and plant inulin production.</title>
        <authorList>
            <person name="Fan W."/>
            <person name="Wang S."/>
            <person name="Wang H."/>
            <person name="Wang A."/>
            <person name="Jiang F."/>
            <person name="Liu H."/>
            <person name="Zhao H."/>
            <person name="Xu D."/>
            <person name="Zhang Y."/>
        </authorList>
    </citation>
    <scope>NUCLEOTIDE SEQUENCE [LARGE SCALE GENOMIC DNA]</scope>
    <source>
        <strain evidence="2">cv. Niubang</strain>
    </source>
</reference>
<protein>
    <submittedName>
        <fullName evidence="1">Uncharacterized protein</fullName>
    </submittedName>
</protein>